<dbReference type="AlphaFoldDB" id="A0A424WGH8"/>
<comment type="caution">
    <text evidence="3">The sequence shown here is derived from an EMBL/GenBank/DDBJ whole genome shotgun (WGS) entry which is preliminary data.</text>
</comment>
<dbReference type="EMBL" id="QVXO01000008">
    <property type="protein sequence ID" value="RPJ92382.1"/>
    <property type="molecule type" value="Genomic_DNA"/>
</dbReference>
<keyword evidence="1 3" id="KW-0378">Hydrolase</keyword>
<dbReference type="PANTHER" id="PTHR43540">
    <property type="entry name" value="PEROXYUREIDOACRYLATE/UREIDOACRYLATE AMIDOHYDROLASE-RELATED"/>
    <property type="match status" value="1"/>
</dbReference>
<dbReference type="GO" id="GO:0016787">
    <property type="term" value="F:hydrolase activity"/>
    <property type="evidence" value="ECO:0007669"/>
    <property type="project" value="UniProtKB-KW"/>
</dbReference>
<dbReference type="CDD" id="cd01014">
    <property type="entry name" value="nicotinamidase_related"/>
    <property type="match status" value="1"/>
</dbReference>
<dbReference type="InterPro" id="IPR050272">
    <property type="entry name" value="Isochorismatase-like_hydrls"/>
</dbReference>
<gene>
    <name evidence="3" type="ORF">DY367_07710</name>
</gene>
<reference evidence="3 4" key="1">
    <citation type="submission" date="2018-08" db="EMBL/GenBank/DDBJ databases">
        <title>Achromobacter xylosoxidans Genome sequencing and assembly.</title>
        <authorList>
            <person name="Wang R."/>
            <person name="Rensing C."/>
            <person name="Li Y."/>
        </authorList>
    </citation>
    <scope>NUCLEOTIDE SEQUENCE [LARGE SCALE GENOMIC DNA]</scope>
    <source>
        <strain evidence="3 4">GD003A</strain>
    </source>
</reference>
<dbReference type="Gene3D" id="3.40.50.850">
    <property type="entry name" value="Isochorismatase-like"/>
    <property type="match status" value="1"/>
</dbReference>
<dbReference type="RefSeq" id="WP_118932142.1">
    <property type="nucleotide sequence ID" value="NZ_CP061008.1"/>
</dbReference>
<protein>
    <submittedName>
        <fullName evidence="3">Cysteine hydrolase</fullName>
    </submittedName>
</protein>
<name>A0A424WGH8_ALCXX</name>
<organism evidence="3 4">
    <name type="scientific">Alcaligenes xylosoxydans xylosoxydans</name>
    <name type="common">Achromobacter xylosoxidans</name>
    <dbReference type="NCBI Taxonomy" id="85698"/>
    <lineage>
        <taxon>Bacteria</taxon>
        <taxon>Pseudomonadati</taxon>
        <taxon>Pseudomonadota</taxon>
        <taxon>Betaproteobacteria</taxon>
        <taxon>Burkholderiales</taxon>
        <taxon>Alcaligenaceae</taxon>
        <taxon>Achromobacter</taxon>
    </lineage>
</organism>
<evidence type="ECO:0000256" key="1">
    <source>
        <dbReference type="ARBA" id="ARBA00022801"/>
    </source>
</evidence>
<evidence type="ECO:0000259" key="2">
    <source>
        <dbReference type="Pfam" id="PF00857"/>
    </source>
</evidence>
<dbReference type="Pfam" id="PF00857">
    <property type="entry name" value="Isochorismatase"/>
    <property type="match status" value="1"/>
</dbReference>
<accession>A0A424WGH8</accession>
<dbReference type="Proteomes" id="UP000285324">
    <property type="component" value="Unassembled WGS sequence"/>
</dbReference>
<dbReference type="PANTHER" id="PTHR43540:SF15">
    <property type="entry name" value="BLR5631 PROTEIN"/>
    <property type="match status" value="1"/>
</dbReference>
<evidence type="ECO:0000313" key="3">
    <source>
        <dbReference type="EMBL" id="RPJ92382.1"/>
    </source>
</evidence>
<dbReference type="SUPFAM" id="SSF52499">
    <property type="entry name" value="Isochorismatase-like hydrolases"/>
    <property type="match status" value="1"/>
</dbReference>
<dbReference type="OrthoDB" id="5360912at2"/>
<dbReference type="InterPro" id="IPR036380">
    <property type="entry name" value="Isochorismatase-like_sf"/>
</dbReference>
<proteinExistence type="predicted"/>
<sequence length="205" mass="21385">MNHPTIRAIAGATAPQSIDPASTALLVIDFQNEYFSGRLPIPEGPAALRNAAKLVAHADRHGIPVFHIQHATPAGSPVFADGSAGIEFHPDLQPAANHTVLRKSTVSVFPSTDIDQRLKAAGVRTLLITGLMTHACVAGAARDAVPLGYQVIVAADACATRDLDTGAGEQAALPHAMLHRAALASIDDTFGDIMTTKQVLELPLA</sequence>
<dbReference type="InterPro" id="IPR000868">
    <property type="entry name" value="Isochorismatase-like_dom"/>
</dbReference>
<evidence type="ECO:0000313" key="4">
    <source>
        <dbReference type="Proteomes" id="UP000285324"/>
    </source>
</evidence>
<feature type="domain" description="Isochorismatase-like" evidence="2">
    <location>
        <begin position="23"/>
        <end position="198"/>
    </location>
</feature>